<feature type="domain" description="CENP-V/GFA" evidence="4">
    <location>
        <begin position="8"/>
        <end position="115"/>
    </location>
</feature>
<evidence type="ECO:0000313" key="6">
    <source>
        <dbReference type="Proteomes" id="UP001174694"/>
    </source>
</evidence>
<keyword evidence="6" id="KW-1185">Reference proteome</keyword>
<dbReference type="InterPro" id="IPR006913">
    <property type="entry name" value="CENP-V/GFA"/>
</dbReference>
<protein>
    <submittedName>
        <fullName evidence="5">Centromere protein V</fullName>
    </submittedName>
</protein>
<evidence type="ECO:0000256" key="1">
    <source>
        <dbReference type="ARBA" id="ARBA00005495"/>
    </source>
</evidence>
<dbReference type="SUPFAM" id="SSF51316">
    <property type="entry name" value="Mss4-like"/>
    <property type="match status" value="2"/>
</dbReference>
<evidence type="ECO:0000259" key="4">
    <source>
        <dbReference type="PROSITE" id="PS51891"/>
    </source>
</evidence>
<dbReference type="GO" id="GO:0046872">
    <property type="term" value="F:metal ion binding"/>
    <property type="evidence" value="ECO:0007669"/>
    <property type="project" value="UniProtKB-KW"/>
</dbReference>
<dbReference type="EMBL" id="JANBVO010000012">
    <property type="protein sequence ID" value="KAJ9148585.1"/>
    <property type="molecule type" value="Genomic_DNA"/>
</dbReference>
<dbReference type="AlphaFoldDB" id="A0AA38RI96"/>
<keyword evidence="2" id="KW-0479">Metal-binding</keyword>
<dbReference type="GO" id="GO:0016846">
    <property type="term" value="F:carbon-sulfur lyase activity"/>
    <property type="evidence" value="ECO:0007669"/>
    <property type="project" value="InterPro"/>
</dbReference>
<dbReference type="InterPro" id="IPR052355">
    <property type="entry name" value="CENP-V-like"/>
</dbReference>
<comment type="similarity">
    <text evidence="1">Belongs to the Gfa family.</text>
</comment>
<organism evidence="5 6">
    <name type="scientific">Pleurostoma richardsiae</name>
    <dbReference type="NCBI Taxonomy" id="41990"/>
    <lineage>
        <taxon>Eukaryota</taxon>
        <taxon>Fungi</taxon>
        <taxon>Dikarya</taxon>
        <taxon>Ascomycota</taxon>
        <taxon>Pezizomycotina</taxon>
        <taxon>Sordariomycetes</taxon>
        <taxon>Sordariomycetidae</taxon>
        <taxon>Calosphaeriales</taxon>
        <taxon>Pleurostomataceae</taxon>
        <taxon>Pleurostoma</taxon>
    </lineage>
</organism>
<dbReference type="PANTHER" id="PTHR28620:SF1">
    <property type="entry name" value="CENP-V_GFA DOMAIN-CONTAINING PROTEIN"/>
    <property type="match status" value="1"/>
</dbReference>
<keyword evidence="3" id="KW-0862">Zinc</keyword>
<accession>A0AA38RI96</accession>
<evidence type="ECO:0000256" key="3">
    <source>
        <dbReference type="ARBA" id="ARBA00022833"/>
    </source>
</evidence>
<dbReference type="PROSITE" id="PS51891">
    <property type="entry name" value="CENP_V_GFA"/>
    <property type="match status" value="2"/>
</dbReference>
<dbReference type="Gene3D" id="2.170.150.70">
    <property type="match status" value="2"/>
</dbReference>
<dbReference type="InterPro" id="IPR011057">
    <property type="entry name" value="Mss4-like_sf"/>
</dbReference>
<dbReference type="Pfam" id="PF04828">
    <property type="entry name" value="GFA"/>
    <property type="match status" value="2"/>
</dbReference>
<evidence type="ECO:0000256" key="2">
    <source>
        <dbReference type="ARBA" id="ARBA00022723"/>
    </source>
</evidence>
<dbReference type="Proteomes" id="UP001174694">
    <property type="component" value="Unassembled WGS sequence"/>
</dbReference>
<dbReference type="PANTHER" id="PTHR28620">
    <property type="entry name" value="CENTROMERE PROTEIN V"/>
    <property type="match status" value="1"/>
</dbReference>
<proteinExistence type="inferred from homology"/>
<gene>
    <name evidence="5" type="ORF">NKR23_g4983</name>
</gene>
<comment type="caution">
    <text evidence="5">The sequence shown here is derived from an EMBL/GenBank/DDBJ whole genome shotgun (WGS) entry which is preliminary data.</text>
</comment>
<name>A0AA38RI96_9PEZI</name>
<evidence type="ECO:0000313" key="5">
    <source>
        <dbReference type="EMBL" id="KAJ9148585.1"/>
    </source>
</evidence>
<sequence length="287" mass="31331">MSQTTTLSKGNCHCGKNRFEVELPSGPVTSCNCSLCAKQGYLWAFPAEGSIKYTKGNGDTLMTYFSGVLKHDFCKICGTGLYGTHTAGPLAGSPGVNVRAILELNPFRVEVSEADTKAHVKETPALVPPELKTNPPPAELEGDDIKLYTGSCECGRVSIAVKTPPLAKVERINEDNCSICVRNGGIGIYPDRTQVAILGREHTTEYRHGRKFNGAPFCATCGVHVYGNLYGPPREVVERLPEEKQRMVEGMLRIQPLNIRVLEGVEWDEVKVVRDDCGTEGYVVPDD</sequence>
<reference evidence="5" key="1">
    <citation type="submission" date="2022-07" db="EMBL/GenBank/DDBJ databases">
        <title>Fungi with potential for degradation of polypropylene.</title>
        <authorList>
            <person name="Gostincar C."/>
        </authorList>
    </citation>
    <scope>NUCLEOTIDE SEQUENCE</scope>
    <source>
        <strain evidence="5">EXF-13308</strain>
    </source>
</reference>
<feature type="domain" description="CENP-V/GFA" evidence="4">
    <location>
        <begin position="148"/>
        <end position="268"/>
    </location>
</feature>